<proteinExistence type="predicted"/>
<dbReference type="InterPro" id="IPR039853">
    <property type="entry name" value="Pinin"/>
</dbReference>
<protein>
    <submittedName>
        <fullName evidence="2">Uncharacterized protein</fullName>
    </submittedName>
</protein>
<dbReference type="PANTHER" id="PTHR12707:SF0">
    <property type="entry name" value="PININ"/>
    <property type="match status" value="1"/>
</dbReference>
<sequence>MGVLRWQSMELTGTVVSLIVRGGWQLECVEITERLRDPRGLRRGGLSAAAFPRNLSANGARPRGFVRSAFYFFLSPSVNKFSYLKFFFKADRNNADYQPPAKRRLLSAVVRAEAKPYTLPLMYLLGIYYEAAAPVIEPLLRIRIQDWLAETKECWGNLLGIETEKFWKEDMKISVTEAFIQRSNALQRAEQKAQEEQERLRQREQISEQRRRDLVCSNICRL</sequence>
<evidence type="ECO:0000313" key="2">
    <source>
        <dbReference type="EMBL" id="KAB5563770.1"/>
    </source>
</evidence>
<dbReference type="EMBL" id="VDCV01000003">
    <property type="protein sequence ID" value="KAB5563770.1"/>
    <property type="molecule type" value="Genomic_DNA"/>
</dbReference>
<organism evidence="2 3">
    <name type="scientific">Salix brachista</name>
    <dbReference type="NCBI Taxonomy" id="2182728"/>
    <lineage>
        <taxon>Eukaryota</taxon>
        <taxon>Viridiplantae</taxon>
        <taxon>Streptophyta</taxon>
        <taxon>Embryophyta</taxon>
        <taxon>Tracheophyta</taxon>
        <taxon>Spermatophyta</taxon>
        <taxon>Magnoliopsida</taxon>
        <taxon>eudicotyledons</taxon>
        <taxon>Gunneridae</taxon>
        <taxon>Pentapetalae</taxon>
        <taxon>rosids</taxon>
        <taxon>fabids</taxon>
        <taxon>Malpighiales</taxon>
        <taxon>Salicaceae</taxon>
        <taxon>Saliceae</taxon>
        <taxon>Salix</taxon>
    </lineage>
</organism>
<dbReference type="Proteomes" id="UP000326939">
    <property type="component" value="Chromosome 3"/>
</dbReference>
<keyword evidence="3" id="KW-1185">Reference proteome</keyword>
<reference evidence="3" key="1">
    <citation type="journal article" date="2019" name="Gigascience">
        <title>De novo genome assembly of the endangered Acer yangbiense, a plant species with extremely small populations endemic to Yunnan Province, China.</title>
        <authorList>
            <person name="Yang J."/>
            <person name="Wariss H.M."/>
            <person name="Tao L."/>
            <person name="Zhang R."/>
            <person name="Yun Q."/>
            <person name="Hollingsworth P."/>
            <person name="Dao Z."/>
            <person name="Luo G."/>
            <person name="Guo H."/>
            <person name="Ma Y."/>
            <person name="Sun W."/>
        </authorList>
    </citation>
    <scope>NUCLEOTIDE SEQUENCE [LARGE SCALE GENOMIC DNA]</scope>
    <source>
        <strain evidence="3">cv. br00</strain>
    </source>
</reference>
<dbReference type="GO" id="GO:0071013">
    <property type="term" value="C:catalytic step 2 spliceosome"/>
    <property type="evidence" value="ECO:0007669"/>
    <property type="project" value="TreeGrafter"/>
</dbReference>
<feature type="coiled-coil region" evidence="1">
    <location>
        <begin position="179"/>
        <end position="212"/>
    </location>
</feature>
<evidence type="ECO:0000313" key="3">
    <source>
        <dbReference type="Proteomes" id="UP000326939"/>
    </source>
</evidence>
<gene>
    <name evidence="2" type="ORF">DKX38_003824</name>
</gene>
<accession>A0A5N5N8N0</accession>
<keyword evidence="1" id="KW-0175">Coiled coil</keyword>
<dbReference type="AlphaFoldDB" id="A0A5N5N8N0"/>
<dbReference type="PANTHER" id="PTHR12707">
    <property type="entry name" value="PINN"/>
    <property type="match status" value="1"/>
</dbReference>
<evidence type="ECO:0000256" key="1">
    <source>
        <dbReference type="SAM" id="Coils"/>
    </source>
</evidence>
<name>A0A5N5N8N0_9ROSI</name>
<comment type="caution">
    <text evidence="2">The sequence shown here is derived from an EMBL/GenBank/DDBJ whole genome shotgun (WGS) entry which is preliminary data.</text>
</comment>